<organism evidence="4 5">
    <name type="scientific">Polyplax serrata</name>
    <name type="common">Common mouse louse</name>
    <dbReference type="NCBI Taxonomy" id="468196"/>
    <lineage>
        <taxon>Eukaryota</taxon>
        <taxon>Metazoa</taxon>
        <taxon>Ecdysozoa</taxon>
        <taxon>Arthropoda</taxon>
        <taxon>Hexapoda</taxon>
        <taxon>Insecta</taxon>
        <taxon>Pterygota</taxon>
        <taxon>Neoptera</taxon>
        <taxon>Paraneoptera</taxon>
        <taxon>Psocodea</taxon>
        <taxon>Troctomorpha</taxon>
        <taxon>Phthiraptera</taxon>
        <taxon>Anoplura</taxon>
        <taxon>Polyplacidae</taxon>
        <taxon>Polyplax</taxon>
    </lineage>
</organism>
<keyword evidence="3" id="KW-1133">Transmembrane helix</keyword>
<keyword evidence="5" id="KW-1185">Reference proteome</keyword>
<comment type="caution">
    <text evidence="4">The sequence shown here is derived from an EMBL/GenBank/DDBJ whole genome shotgun (WGS) entry which is preliminary data.</text>
</comment>
<feature type="region of interest" description="Disordered" evidence="2">
    <location>
        <begin position="393"/>
        <end position="462"/>
    </location>
</feature>
<name>A0ABR1AKF5_POLSC</name>
<sequence>MSVRGSKNKIILYTAGACSIIFIILLYQNTSQRLEAVEKSYDRCHLNEESLSAQLQVNLEYKVRLEKSLQQEKSEHAQIKQELQKKLEEEKVTRERDNLEAVNKFTALQQQYKFLKSQHEDVNQECGKLRQQHLTELEEKSQLESLVQRLKDELRLVKENKNAEIEQLKAKLAHFEKGVKESKAEFSEDHKKQDVSHTPIKLPDTLPLNASIVKTDAQPLSEPGIRIDVPESFKSSTSAKKVEQELFPSGNNAYVNTSTPMINPDAVNSQDKMLSGGVVPQTRQEPMLHVFDHKENVGAKPDEMVKDVHSDDVPQRGVLRPPDVFKDFAHVPAIQQYKEKLDSDKNNHAGEIGDEGESLARNDIIQEGKPVWREGKVQNEAFIRQPVLNEIPKNPVYQYQGDYDARNEEGEDDDDVDPLEYNNEKNQQQQPPQMQQGDGQNVGIHFKMPFQEKHDSVMIQPK</sequence>
<keyword evidence="3" id="KW-0812">Transmembrane</keyword>
<accession>A0ABR1AKF5</accession>
<evidence type="ECO:0000256" key="2">
    <source>
        <dbReference type="SAM" id="MobiDB-lite"/>
    </source>
</evidence>
<dbReference type="Proteomes" id="UP001359485">
    <property type="component" value="Unassembled WGS sequence"/>
</dbReference>
<protein>
    <recommendedName>
        <fullName evidence="6">Golgi integral membrane protein 4</fullName>
    </recommendedName>
</protein>
<dbReference type="PANTHER" id="PTHR22909">
    <property type="entry name" value="GOLGI INTEGRAL MEMBRANE PROTEIN 4"/>
    <property type="match status" value="1"/>
</dbReference>
<feature type="compositionally biased region" description="Low complexity" evidence="2">
    <location>
        <begin position="427"/>
        <end position="439"/>
    </location>
</feature>
<feature type="coiled-coil region" evidence="1">
    <location>
        <begin position="62"/>
        <end position="185"/>
    </location>
</feature>
<evidence type="ECO:0000256" key="3">
    <source>
        <dbReference type="SAM" id="Phobius"/>
    </source>
</evidence>
<feature type="compositionally biased region" description="Acidic residues" evidence="2">
    <location>
        <begin position="409"/>
        <end position="418"/>
    </location>
</feature>
<keyword evidence="1" id="KW-0175">Coiled coil</keyword>
<evidence type="ECO:0000256" key="1">
    <source>
        <dbReference type="SAM" id="Coils"/>
    </source>
</evidence>
<gene>
    <name evidence="4" type="ORF">RUM44_001584</name>
</gene>
<proteinExistence type="predicted"/>
<dbReference type="EMBL" id="JAWJWF010000047">
    <property type="protein sequence ID" value="KAK6621777.1"/>
    <property type="molecule type" value="Genomic_DNA"/>
</dbReference>
<dbReference type="InterPro" id="IPR042336">
    <property type="entry name" value="GOLIM4"/>
</dbReference>
<dbReference type="PANTHER" id="PTHR22909:SF24">
    <property type="entry name" value="GOLGI INTEGRAL MEMBRANE PROTEIN 4-RELATED"/>
    <property type="match status" value="1"/>
</dbReference>
<keyword evidence="3" id="KW-0472">Membrane</keyword>
<evidence type="ECO:0000313" key="5">
    <source>
        <dbReference type="Proteomes" id="UP001359485"/>
    </source>
</evidence>
<evidence type="ECO:0008006" key="6">
    <source>
        <dbReference type="Google" id="ProtNLM"/>
    </source>
</evidence>
<reference evidence="4 5" key="1">
    <citation type="submission" date="2023-09" db="EMBL/GenBank/DDBJ databases">
        <title>Genomes of two closely related lineages of the louse Polyplax serrata with different host specificities.</title>
        <authorList>
            <person name="Martinu J."/>
            <person name="Tarabai H."/>
            <person name="Stefka J."/>
            <person name="Hypsa V."/>
        </authorList>
    </citation>
    <scope>NUCLEOTIDE SEQUENCE [LARGE SCALE GENOMIC DNA]</scope>
    <source>
        <strain evidence="4">98ZLc_SE</strain>
    </source>
</reference>
<evidence type="ECO:0000313" key="4">
    <source>
        <dbReference type="EMBL" id="KAK6621777.1"/>
    </source>
</evidence>
<feature type="transmembrane region" description="Helical" evidence="3">
    <location>
        <begin position="10"/>
        <end position="27"/>
    </location>
</feature>